<sequence length="159" mass="17382">MSLNESLDSTSIYISLKSRPTPGEYHWGLILTDSNSKPVLHHATNIKGPWAYETLHDDAASPMSLIALMKVGNIENYSLAEEIVQKVPADGSPSWRTGESFTCRIWVKDALVELHENGLTRLPVDIDTIESKTIEYGLILAPLSETGNGPIVVSDSFGS</sequence>
<keyword evidence="2" id="KW-1185">Reference proteome</keyword>
<accession>A0A9W8V8M6</accession>
<evidence type="ECO:0000313" key="2">
    <source>
        <dbReference type="Proteomes" id="UP001152049"/>
    </source>
</evidence>
<dbReference type="EMBL" id="JAOQAZ010000032">
    <property type="protein sequence ID" value="KAJ4249765.1"/>
    <property type="molecule type" value="Genomic_DNA"/>
</dbReference>
<dbReference type="OrthoDB" id="3016366at2759"/>
<dbReference type="InterPro" id="IPR054208">
    <property type="entry name" value="DUF6914"/>
</dbReference>
<organism evidence="1 2">
    <name type="scientific">Fusarium torreyae</name>
    <dbReference type="NCBI Taxonomy" id="1237075"/>
    <lineage>
        <taxon>Eukaryota</taxon>
        <taxon>Fungi</taxon>
        <taxon>Dikarya</taxon>
        <taxon>Ascomycota</taxon>
        <taxon>Pezizomycotina</taxon>
        <taxon>Sordariomycetes</taxon>
        <taxon>Hypocreomycetidae</taxon>
        <taxon>Hypocreales</taxon>
        <taxon>Nectriaceae</taxon>
        <taxon>Fusarium</taxon>
    </lineage>
</organism>
<protein>
    <submittedName>
        <fullName evidence="1">Uncharacterized protein</fullName>
    </submittedName>
</protein>
<gene>
    <name evidence="1" type="ORF">NW762_012107</name>
</gene>
<comment type="caution">
    <text evidence="1">The sequence shown here is derived from an EMBL/GenBank/DDBJ whole genome shotgun (WGS) entry which is preliminary data.</text>
</comment>
<name>A0A9W8V8M6_9HYPO</name>
<dbReference type="Pfam" id="PF21858">
    <property type="entry name" value="DUF6914"/>
    <property type="match status" value="1"/>
</dbReference>
<evidence type="ECO:0000313" key="1">
    <source>
        <dbReference type="EMBL" id="KAJ4249765.1"/>
    </source>
</evidence>
<dbReference type="AlphaFoldDB" id="A0A9W8V8M6"/>
<dbReference type="Proteomes" id="UP001152049">
    <property type="component" value="Unassembled WGS sequence"/>
</dbReference>
<reference evidence="1" key="1">
    <citation type="submission" date="2022-09" db="EMBL/GenBank/DDBJ databases">
        <title>Fusarium specimens isolated from Avocado Roots.</title>
        <authorList>
            <person name="Stajich J."/>
            <person name="Roper C."/>
            <person name="Heimlech-Rivalta G."/>
        </authorList>
    </citation>
    <scope>NUCLEOTIDE SEQUENCE</scope>
    <source>
        <strain evidence="1">CF00136</strain>
    </source>
</reference>
<proteinExistence type="predicted"/>